<feature type="compositionally biased region" description="Basic and acidic residues" evidence="1">
    <location>
        <begin position="8"/>
        <end position="20"/>
    </location>
</feature>
<organism evidence="2 3">
    <name type="scientific">Pararge aegeria aegeria</name>
    <dbReference type="NCBI Taxonomy" id="348720"/>
    <lineage>
        <taxon>Eukaryota</taxon>
        <taxon>Metazoa</taxon>
        <taxon>Ecdysozoa</taxon>
        <taxon>Arthropoda</taxon>
        <taxon>Hexapoda</taxon>
        <taxon>Insecta</taxon>
        <taxon>Pterygota</taxon>
        <taxon>Neoptera</taxon>
        <taxon>Endopterygota</taxon>
        <taxon>Lepidoptera</taxon>
        <taxon>Glossata</taxon>
        <taxon>Ditrysia</taxon>
        <taxon>Papilionoidea</taxon>
        <taxon>Nymphalidae</taxon>
        <taxon>Satyrinae</taxon>
        <taxon>Satyrini</taxon>
        <taxon>Parargina</taxon>
        <taxon>Pararge</taxon>
    </lineage>
</organism>
<reference evidence="2" key="1">
    <citation type="submission" date="2022-03" db="EMBL/GenBank/DDBJ databases">
        <authorList>
            <person name="Lindestad O."/>
        </authorList>
    </citation>
    <scope>NUCLEOTIDE SEQUENCE</scope>
</reference>
<dbReference type="OrthoDB" id="10384109at2759"/>
<protein>
    <submittedName>
        <fullName evidence="2">Jg26286 protein</fullName>
    </submittedName>
</protein>
<dbReference type="EMBL" id="CAKXAJ010009248">
    <property type="protein sequence ID" value="CAH2211109.1"/>
    <property type="molecule type" value="Genomic_DNA"/>
</dbReference>
<sequence>MQGIRPAKSHENAHNSEGRKNRWGCSSNSDCIQACRRTCSNFLRPLCYSSQCYCQAVGYLRNEYQRMNLNINEPVEMYDYDLKHI</sequence>
<accession>A0A8S4QM11</accession>
<dbReference type="Proteomes" id="UP000838756">
    <property type="component" value="Unassembled WGS sequence"/>
</dbReference>
<comment type="caution">
    <text evidence="2">The sequence shown here is derived from an EMBL/GenBank/DDBJ whole genome shotgun (WGS) entry which is preliminary data.</text>
</comment>
<feature type="region of interest" description="Disordered" evidence="1">
    <location>
        <begin position="1"/>
        <end position="26"/>
    </location>
</feature>
<proteinExistence type="predicted"/>
<gene>
    <name evidence="2" type="primary">jg26286</name>
    <name evidence="2" type="ORF">PAEG_LOCUS2946</name>
</gene>
<name>A0A8S4QM11_9NEOP</name>
<dbReference type="AlphaFoldDB" id="A0A8S4QM11"/>
<keyword evidence="3" id="KW-1185">Reference proteome</keyword>
<evidence type="ECO:0000256" key="1">
    <source>
        <dbReference type="SAM" id="MobiDB-lite"/>
    </source>
</evidence>
<evidence type="ECO:0000313" key="2">
    <source>
        <dbReference type="EMBL" id="CAH2211109.1"/>
    </source>
</evidence>
<evidence type="ECO:0000313" key="3">
    <source>
        <dbReference type="Proteomes" id="UP000838756"/>
    </source>
</evidence>